<sequence>MITLYVLLQSRANRIAWLLEELNLAYQVEIFERDQHTKLAPATLKKIHPLGKSPILKDGNLVLAESGAIVEYLIERYGQGKLKPQAESADYPHYLHWLHYAEGSLMFPLLLSLVFRKIDHTKMPFFVKPIANKISDKVKQGFIEPQLKLHFDYVEQALAGKKWLVNDRLSGADIMMSFPLQAVLLRSDLDYPNIRAYVARIEALESWQRAEQKVGILELNKL</sequence>
<dbReference type="InterPro" id="IPR036249">
    <property type="entry name" value="Thioredoxin-like_sf"/>
</dbReference>
<dbReference type="PANTHER" id="PTHR44051">
    <property type="entry name" value="GLUTATHIONE S-TRANSFERASE-RELATED"/>
    <property type="match status" value="1"/>
</dbReference>
<dbReference type="EC" id="2.5.1.18" evidence="1"/>
<dbReference type="AlphaFoldDB" id="A0A1T0AST3"/>
<dbReference type="SFLD" id="SFLDG01150">
    <property type="entry name" value="Main.1:_Beta-like"/>
    <property type="match status" value="1"/>
</dbReference>
<accession>A0A1T0AST3</accession>
<dbReference type="InterPro" id="IPR004045">
    <property type="entry name" value="Glutathione_S-Trfase_N"/>
</dbReference>
<organism evidence="6 7">
    <name type="scientific">Haemophilus paracuniculus</name>
    <dbReference type="NCBI Taxonomy" id="734"/>
    <lineage>
        <taxon>Bacteria</taxon>
        <taxon>Pseudomonadati</taxon>
        <taxon>Pseudomonadota</taxon>
        <taxon>Gammaproteobacteria</taxon>
        <taxon>Pasteurellales</taxon>
        <taxon>Pasteurellaceae</taxon>
        <taxon>Haemophilus</taxon>
    </lineage>
</organism>
<dbReference type="RefSeq" id="WP_078236752.1">
    <property type="nucleotide sequence ID" value="NZ_MUYA01000006.1"/>
</dbReference>
<feature type="domain" description="GST N-terminal" evidence="5">
    <location>
        <begin position="1"/>
        <end position="81"/>
    </location>
</feature>
<dbReference type="SUPFAM" id="SSF52833">
    <property type="entry name" value="Thioredoxin-like"/>
    <property type="match status" value="1"/>
</dbReference>
<dbReference type="EMBL" id="MUYA01000006">
    <property type="protein sequence ID" value="OOR99435.1"/>
    <property type="molecule type" value="Genomic_DNA"/>
</dbReference>
<comment type="similarity">
    <text evidence="4">Belongs to the GST superfamily.</text>
</comment>
<dbReference type="FunFam" id="3.40.30.10:FF:000156">
    <property type="entry name" value="Glutathione S-transferase 1"/>
    <property type="match status" value="1"/>
</dbReference>
<dbReference type="GO" id="GO:0004364">
    <property type="term" value="F:glutathione transferase activity"/>
    <property type="evidence" value="ECO:0007669"/>
    <property type="project" value="UniProtKB-EC"/>
</dbReference>
<dbReference type="PROSITE" id="PS50404">
    <property type="entry name" value="GST_NTER"/>
    <property type="match status" value="1"/>
</dbReference>
<dbReference type="STRING" id="734.B0187_04905"/>
<dbReference type="PANTHER" id="PTHR44051:SF9">
    <property type="entry name" value="GLUTATHIONE S-TRANSFERASE 1"/>
    <property type="match status" value="1"/>
</dbReference>
<evidence type="ECO:0000313" key="6">
    <source>
        <dbReference type="EMBL" id="OOR99435.1"/>
    </source>
</evidence>
<protein>
    <recommendedName>
        <fullName evidence="1">glutathione transferase</fullName>
        <ecNumber evidence="1">2.5.1.18</ecNumber>
    </recommendedName>
</protein>
<comment type="caution">
    <text evidence="6">The sequence shown here is derived from an EMBL/GenBank/DDBJ whole genome shotgun (WGS) entry which is preliminary data.</text>
</comment>
<evidence type="ECO:0000313" key="7">
    <source>
        <dbReference type="Proteomes" id="UP000190867"/>
    </source>
</evidence>
<evidence type="ECO:0000256" key="2">
    <source>
        <dbReference type="ARBA" id="ARBA00022679"/>
    </source>
</evidence>
<dbReference type="InterPro" id="IPR040079">
    <property type="entry name" value="Glutathione_S-Trfase"/>
</dbReference>
<gene>
    <name evidence="6" type="ORF">B0187_04905</name>
</gene>
<evidence type="ECO:0000256" key="1">
    <source>
        <dbReference type="ARBA" id="ARBA00012452"/>
    </source>
</evidence>
<dbReference type="Gene3D" id="3.40.30.10">
    <property type="entry name" value="Glutaredoxin"/>
    <property type="match status" value="1"/>
</dbReference>
<dbReference type="SUPFAM" id="SSF47616">
    <property type="entry name" value="GST C-terminal domain-like"/>
    <property type="match status" value="1"/>
</dbReference>
<dbReference type="Pfam" id="PF00043">
    <property type="entry name" value="GST_C"/>
    <property type="match status" value="1"/>
</dbReference>
<dbReference type="InterPro" id="IPR004046">
    <property type="entry name" value="GST_C"/>
</dbReference>
<evidence type="ECO:0000256" key="3">
    <source>
        <dbReference type="ARBA" id="ARBA00047960"/>
    </source>
</evidence>
<dbReference type="Proteomes" id="UP000190867">
    <property type="component" value="Unassembled WGS sequence"/>
</dbReference>
<keyword evidence="2 6" id="KW-0808">Transferase</keyword>
<name>A0A1T0AST3_9PAST</name>
<reference evidence="6 7" key="1">
    <citation type="submission" date="2017-02" db="EMBL/GenBank/DDBJ databases">
        <title>Draft genome sequence of Haemophilus paracuniculus CCUG 43573 type strain.</title>
        <authorList>
            <person name="Engstrom-Jakobsson H."/>
            <person name="Salva-Serra F."/>
            <person name="Thorell K."/>
            <person name="Gonzales-Siles L."/>
            <person name="Karlsson R."/>
            <person name="Boulund F."/>
            <person name="Engstrand L."/>
            <person name="Kristiansson E."/>
            <person name="Moore E."/>
        </authorList>
    </citation>
    <scope>NUCLEOTIDE SEQUENCE [LARGE SCALE GENOMIC DNA]</scope>
    <source>
        <strain evidence="6 7">CCUG 43573</strain>
    </source>
</reference>
<dbReference type="SFLD" id="SFLDS00019">
    <property type="entry name" value="Glutathione_Transferase_(cytos"/>
    <property type="match status" value="1"/>
</dbReference>
<dbReference type="InterPro" id="IPR036282">
    <property type="entry name" value="Glutathione-S-Trfase_C_sf"/>
</dbReference>
<proteinExistence type="inferred from homology"/>
<dbReference type="CDD" id="cd03189">
    <property type="entry name" value="GST_C_GTT1_like"/>
    <property type="match status" value="1"/>
</dbReference>
<dbReference type="SFLD" id="SFLDG00358">
    <property type="entry name" value="Main_(cytGST)"/>
    <property type="match status" value="1"/>
</dbReference>
<evidence type="ECO:0000256" key="4">
    <source>
        <dbReference type="RuleBase" id="RU003494"/>
    </source>
</evidence>
<dbReference type="GO" id="GO:0004601">
    <property type="term" value="F:peroxidase activity"/>
    <property type="evidence" value="ECO:0007669"/>
    <property type="project" value="UniProtKB-ARBA"/>
</dbReference>
<dbReference type="GO" id="GO:0005737">
    <property type="term" value="C:cytoplasm"/>
    <property type="evidence" value="ECO:0007669"/>
    <property type="project" value="UniProtKB-ARBA"/>
</dbReference>
<comment type="catalytic activity">
    <reaction evidence="3">
        <text>RX + glutathione = an S-substituted glutathione + a halide anion + H(+)</text>
        <dbReference type="Rhea" id="RHEA:16437"/>
        <dbReference type="ChEBI" id="CHEBI:15378"/>
        <dbReference type="ChEBI" id="CHEBI:16042"/>
        <dbReference type="ChEBI" id="CHEBI:17792"/>
        <dbReference type="ChEBI" id="CHEBI:57925"/>
        <dbReference type="ChEBI" id="CHEBI:90779"/>
        <dbReference type="EC" id="2.5.1.18"/>
    </reaction>
</comment>
<dbReference type="OrthoDB" id="9810080at2"/>
<keyword evidence="7" id="KW-1185">Reference proteome</keyword>
<dbReference type="Gene3D" id="1.20.1050.10">
    <property type="match status" value="1"/>
</dbReference>
<dbReference type="CDD" id="cd03046">
    <property type="entry name" value="GST_N_GTT1_like"/>
    <property type="match status" value="1"/>
</dbReference>
<dbReference type="Pfam" id="PF02798">
    <property type="entry name" value="GST_N"/>
    <property type="match status" value="1"/>
</dbReference>
<evidence type="ECO:0000259" key="5">
    <source>
        <dbReference type="PROSITE" id="PS50404"/>
    </source>
</evidence>